<dbReference type="Proteomes" id="UP001157355">
    <property type="component" value="Unassembled WGS sequence"/>
</dbReference>
<dbReference type="EMBL" id="BSPP01000010">
    <property type="protein sequence ID" value="GLS87725.1"/>
    <property type="molecule type" value="Genomic_DNA"/>
</dbReference>
<dbReference type="InterPro" id="IPR013762">
    <property type="entry name" value="Integrase-like_cat_sf"/>
</dbReference>
<name>A0AA37X2P7_9RHOB</name>
<accession>A0AA37X2P7</accession>
<proteinExistence type="inferred from homology"/>
<dbReference type="InterPro" id="IPR002104">
    <property type="entry name" value="Integrase_catalytic"/>
</dbReference>
<feature type="domain" description="Tyr recombinase" evidence="5">
    <location>
        <begin position="159"/>
        <end position="363"/>
    </location>
</feature>
<keyword evidence="7" id="KW-1185">Reference proteome</keyword>
<dbReference type="PANTHER" id="PTHR30349:SF41">
    <property type="entry name" value="INTEGRASE_RECOMBINASE PROTEIN MJ0367-RELATED"/>
    <property type="match status" value="1"/>
</dbReference>
<dbReference type="PROSITE" id="PS51898">
    <property type="entry name" value="TYR_RECOMBINASE"/>
    <property type="match status" value="1"/>
</dbReference>
<evidence type="ECO:0000259" key="5">
    <source>
        <dbReference type="PROSITE" id="PS51898"/>
    </source>
</evidence>
<dbReference type="InterPro" id="IPR050090">
    <property type="entry name" value="Tyrosine_recombinase_XerCD"/>
</dbReference>
<protein>
    <recommendedName>
        <fullName evidence="5">Tyr recombinase domain-containing protein</fullName>
    </recommendedName>
</protein>
<comment type="caution">
    <text evidence="6">The sequence shown here is derived from an EMBL/GenBank/DDBJ whole genome shotgun (WGS) entry which is preliminary data.</text>
</comment>
<dbReference type="SUPFAM" id="SSF56349">
    <property type="entry name" value="DNA breaking-rejoining enzymes"/>
    <property type="match status" value="1"/>
</dbReference>
<evidence type="ECO:0000256" key="3">
    <source>
        <dbReference type="ARBA" id="ARBA00023125"/>
    </source>
</evidence>
<dbReference type="GO" id="GO:0003677">
    <property type="term" value="F:DNA binding"/>
    <property type="evidence" value="ECO:0007669"/>
    <property type="project" value="UniProtKB-KW"/>
</dbReference>
<evidence type="ECO:0000256" key="1">
    <source>
        <dbReference type="ARBA" id="ARBA00008857"/>
    </source>
</evidence>
<dbReference type="InterPro" id="IPR010998">
    <property type="entry name" value="Integrase_recombinase_N"/>
</dbReference>
<comment type="similarity">
    <text evidence="1">Belongs to the 'phage' integrase family.</text>
</comment>
<keyword evidence="4" id="KW-0233">DNA recombination</keyword>
<evidence type="ECO:0000256" key="4">
    <source>
        <dbReference type="ARBA" id="ARBA00023172"/>
    </source>
</evidence>
<dbReference type="Gene3D" id="1.10.443.10">
    <property type="entry name" value="Intergrase catalytic core"/>
    <property type="match status" value="1"/>
</dbReference>
<dbReference type="GO" id="GO:0015074">
    <property type="term" value="P:DNA integration"/>
    <property type="evidence" value="ECO:0007669"/>
    <property type="project" value="UniProtKB-KW"/>
</dbReference>
<dbReference type="Pfam" id="PF00589">
    <property type="entry name" value="Phage_integrase"/>
    <property type="match status" value="1"/>
</dbReference>
<reference evidence="6 7" key="1">
    <citation type="journal article" date="2014" name="Int. J. Syst. Evol. Microbiol.">
        <title>Complete genome sequence of Corynebacterium casei LMG S-19264T (=DSM 44701T), isolated from a smear-ripened cheese.</title>
        <authorList>
            <consortium name="US DOE Joint Genome Institute (JGI-PGF)"/>
            <person name="Walter F."/>
            <person name="Albersmeier A."/>
            <person name="Kalinowski J."/>
            <person name="Ruckert C."/>
        </authorList>
    </citation>
    <scope>NUCLEOTIDE SEQUENCE [LARGE SCALE GENOMIC DNA]</scope>
    <source>
        <strain evidence="6 7">NBRC 111766</strain>
    </source>
</reference>
<dbReference type="InterPro" id="IPR011010">
    <property type="entry name" value="DNA_brk_join_enz"/>
</dbReference>
<organism evidence="6 7">
    <name type="scientific">Cypionkella aquatica</name>
    <dbReference type="NCBI Taxonomy" id="1756042"/>
    <lineage>
        <taxon>Bacteria</taxon>
        <taxon>Pseudomonadati</taxon>
        <taxon>Pseudomonadota</taxon>
        <taxon>Alphaproteobacteria</taxon>
        <taxon>Rhodobacterales</taxon>
        <taxon>Paracoccaceae</taxon>
        <taxon>Cypionkella</taxon>
    </lineage>
</organism>
<evidence type="ECO:0000313" key="7">
    <source>
        <dbReference type="Proteomes" id="UP001157355"/>
    </source>
</evidence>
<dbReference type="AlphaFoldDB" id="A0AA37X2P7"/>
<dbReference type="GO" id="GO:0006310">
    <property type="term" value="P:DNA recombination"/>
    <property type="evidence" value="ECO:0007669"/>
    <property type="project" value="UniProtKB-KW"/>
</dbReference>
<keyword evidence="2" id="KW-0229">DNA integration</keyword>
<dbReference type="Gene3D" id="1.10.150.130">
    <property type="match status" value="1"/>
</dbReference>
<sequence>MAADLRLEDYVIRKQRGGYREYFYFRVVRDGKETRMPLPHPFSAEYRAAYDAAYQSVFGMAPNALDSPTGVAELVRQHRLSEKYKRLPAASKSGRNLALDLMSDRWGKFEASAIRPIHVQALYDSLSDRPATANRRLDDISSVFGWGRTRGFADVNPCRKIERVESEGSYEPWPEADLATLIENGKPEIVKVVLAAVYTSQRRGDVLLRLQDHTVDGGVWYLSQGKTGTAVPVPLHPVVLAIIDIERAARRKAAIVDPKRPLLTNSRGKPWTPSGFGASWTKELIRLKLRPATVAEYAEGAFQPTFHGLRHTNATMIANAVARNPDIFGGIDRVKSMLGHLSERMAKHYTRRAKGEHMNAATMLLIPEIGNTPAWIGNTEPD</sequence>
<evidence type="ECO:0000313" key="6">
    <source>
        <dbReference type="EMBL" id="GLS87725.1"/>
    </source>
</evidence>
<evidence type="ECO:0000256" key="2">
    <source>
        <dbReference type="ARBA" id="ARBA00022908"/>
    </source>
</evidence>
<dbReference type="PANTHER" id="PTHR30349">
    <property type="entry name" value="PHAGE INTEGRASE-RELATED"/>
    <property type="match status" value="1"/>
</dbReference>
<gene>
    <name evidence="6" type="ORF">GCM10010873_26990</name>
</gene>
<keyword evidence="3" id="KW-0238">DNA-binding</keyword>